<dbReference type="AlphaFoldDB" id="A0AAU9FJ88"/>
<evidence type="ECO:0000313" key="11">
    <source>
        <dbReference type="Proteomes" id="UP001500889"/>
    </source>
</evidence>
<dbReference type="EMBL" id="AP029264">
    <property type="protein sequence ID" value="BFF95624.1"/>
    <property type="molecule type" value="Genomic_DNA"/>
</dbReference>
<gene>
    <name evidence="10" type="ORF">DMAD_12987</name>
</gene>
<dbReference type="Pfam" id="PF00096">
    <property type="entry name" value="zf-C2H2"/>
    <property type="match status" value="3"/>
</dbReference>
<evidence type="ECO:0000256" key="2">
    <source>
        <dbReference type="ARBA" id="ARBA00022723"/>
    </source>
</evidence>
<keyword evidence="11" id="KW-1185">Reference proteome</keyword>
<dbReference type="Gene3D" id="3.30.160.60">
    <property type="entry name" value="Classic Zinc Finger"/>
    <property type="match status" value="3"/>
</dbReference>
<dbReference type="SMART" id="SM00355">
    <property type="entry name" value="ZnF_C2H2"/>
    <property type="match status" value="3"/>
</dbReference>
<feature type="domain" description="C2H2-type" evidence="9">
    <location>
        <begin position="283"/>
        <end position="312"/>
    </location>
</feature>
<dbReference type="GO" id="GO:0000978">
    <property type="term" value="F:RNA polymerase II cis-regulatory region sequence-specific DNA binding"/>
    <property type="evidence" value="ECO:0007669"/>
    <property type="project" value="TreeGrafter"/>
</dbReference>
<evidence type="ECO:0000256" key="5">
    <source>
        <dbReference type="ARBA" id="ARBA00022833"/>
    </source>
</evidence>
<keyword evidence="3" id="KW-0677">Repeat</keyword>
<dbReference type="GO" id="GO:0000981">
    <property type="term" value="F:DNA-binding transcription factor activity, RNA polymerase II-specific"/>
    <property type="evidence" value="ECO:0007669"/>
    <property type="project" value="TreeGrafter"/>
</dbReference>
<feature type="region of interest" description="Disordered" evidence="8">
    <location>
        <begin position="1"/>
        <end position="21"/>
    </location>
</feature>
<name>A0AAU9FJ88_DROMD</name>
<dbReference type="PANTHER" id="PTHR23235">
    <property type="entry name" value="KRUEPPEL-LIKE TRANSCRIPTION FACTOR"/>
    <property type="match status" value="1"/>
</dbReference>
<dbReference type="GO" id="GO:0005634">
    <property type="term" value="C:nucleus"/>
    <property type="evidence" value="ECO:0007669"/>
    <property type="project" value="UniProtKB-SubCell"/>
</dbReference>
<dbReference type="GO" id="GO:0008270">
    <property type="term" value="F:zinc ion binding"/>
    <property type="evidence" value="ECO:0007669"/>
    <property type="project" value="UniProtKB-KW"/>
</dbReference>
<feature type="domain" description="C2H2-type" evidence="9">
    <location>
        <begin position="343"/>
        <end position="370"/>
    </location>
</feature>
<comment type="subcellular location">
    <subcellularLocation>
        <location evidence="1">Nucleus</location>
    </subcellularLocation>
</comment>
<feature type="region of interest" description="Disordered" evidence="8">
    <location>
        <begin position="48"/>
        <end position="160"/>
    </location>
</feature>
<dbReference type="PROSITE" id="PS00028">
    <property type="entry name" value="ZINC_FINGER_C2H2_1"/>
    <property type="match status" value="3"/>
</dbReference>
<evidence type="ECO:0000256" key="3">
    <source>
        <dbReference type="ARBA" id="ARBA00022737"/>
    </source>
</evidence>
<dbReference type="InterPro" id="IPR013087">
    <property type="entry name" value="Znf_C2H2_type"/>
</dbReference>
<organism evidence="10 11">
    <name type="scientific">Drosophila madeirensis</name>
    <name type="common">Fruit fly</name>
    <dbReference type="NCBI Taxonomy" id="30013"/>
    <lineage>
        <taxon>Eukaryota</taxon>
        <taxon>Metazoa</taxon>
        <taxon>Ecdysozoa</taxon>
        <taxon>Arthropoda</taxon>
        <taxon>Hexapoda</taxon>
        <taxon>Insecta</taxon>
        <taxon>Pterygota</taxon>
        <taxon>Neoptera</taxon>
        <taxon>Endopterygota</taxon>
        <taxon>Diptera</taxon>
        <taxon>Brachycera</taxon>
        <taxon>Muscomorpha</taxon>
        <taxon>Ephydroidea</taxon>
        <taxon>Drosophilidae</taxon>
        <taxon>Drosophila</taxon>
        <taxon>Sophophora</taxon>
    </lineage>
</organism>
<feature type="compositionally biased region" description="Acidic residues" evidence="8">
    <location>
        <begin position="64"/>
        <end position="74"/>
    </location>
</feature>
<evidence type="ECO:0000313" key="10">
    <source>
        <dbReference type="EMBL" id="BFF95624.1"/>
    </source>
</evidence>
<feature type="region of interest" description="Disordered" evidence="8">
    <location>
        <begin position="176"/>
        <end position="208"/>
    </location>
</feature>
<dbReference type="FunFam" id="3.30.160.60:FF:000018">
    <property type="entry name" value="Krueppel-like factor 15"/>
    <property type="match status" value="1"/>
</dbReference>
<feature type="compositionally biased region" description="Low complexity" evidence="8">
    <location>
        <begin position="133"/>
        <end position="150"/>
    </location>
</feature>
<dbReference type="Proteomes" id="UP001500889">
    <property type="component" value="Chromosome U"/>
</dbReference>
<evidence type="ECO:0000259" key="9">
    <source>
        <dbReference type="PROSITE" id="PS50157"/>
    </source>
</evidence>
<keyword evidence="5" id="KW-0862">Zinc</keyword>
<dbReference type="FunFam" id="3.30.160.60:FF:000125">
    <property type="entry name" value="Putative zinc finger protein 143"/>
    <property type="match status" value="1"/>
</dbReference>
<evidence type="ECO:0000256" key="4">
    <source>
        <dbReference type="ARBA" id="ARBA00022771"/>
    </source>
</evidence>
<dbReference type="InterPro" id="IPR036236">
    <property type="entry name" value="Znf_C2H2_sf"/>
</dbReference>
<dbReference type="FunFam" id="3.30.160.60:FF:001110">
    <property type="entry name" value="Krueppel factor 13"/>
    <property type="match status" value="1"/>
</dbReference>
<protein>
    <submittedName>
        <fullName evidence="10">Transcription factor Sp2</fullName>
    </submittedName>
</protein>
<dbReference type="PANTHER" id="PTHR23235:SF174">
    <property type="entry name" value="CABUT, ISOFORM A"/>
    <property type="match status" value="1"/>
</dbReference>
<accession>A0AAU9FJ88</accession>
<dbReference type="SUPFAM" id="SSF57667">
    <property type="entry name" value="beta-beta-alpha zinc fingers"/>
    <property type="match status" value="2"/>
</dbReference>
<feature type="compositionally biased region" description="Polar residues" evidence="8">
    <location>
        <begin position="119"/>
        <end position="132"/>
    </location>
</feature>
<reference evidence="10 11" key="1">
    <citation type="submission" date="2024-02" db="EMBL/GenBank/DDBJ databases">
        <title>A chromosome-level genome assembly of Drosophila madeirensis, a fruit fly species endemic to Madeira island.</title>
        <authorList>
            <person name="Tomihara K."/>
            <person name="Llopart A."/>
            <person name="Yamamoto D."/>
        </authorList>
    </citation>
    <scope>NUCLEOTIDE SEQUENCE [LARGE SCALE GENOMIC DNA]</scope>
    <source>
        <strain evidence="10 11">RF1</strain>
    </source>
</reference>
<keyword evidence="6" id="KW-0539">Nucleus</keyword>
<keyword evidence="4 7" id="KW-0863">Zinc-finger</keyword>
<dbReference type="PROSITE" id="PS50157">
    <property type="entry name" value="ZINC_FINGER_C2H2_2"/>
    <property type="match status" value="3"/>
</dbReference>
<sequence length="458" mass="49495">MDMNMDTLLLPSPPATPPLRENKLENVVKDEQQVNENLLKAKLKLVAQKSQKNGGGIITPNPSDTEDEAPEMDDVPSKKPRLEQPAVTMTPPPDQQKSEEEDESKSDDEPKRVSVIMRVNSSGAVSSSQDENSSSSCCSSSCTTTTTSSTVSPAMEDDYPEANVWRNLKFKMNRKRAAEVALPQPPAPVQAPAPAPTPEPAEKPQTEKTEPIAILPASSSSIYIATPASPSITCASQLLLLSTVAAQQCPNPCPAPSSKAESPAEKHQRISAAQAAATRSRIYECSFPECGKNYFKSSHLKAHQRVHTGERPFVCKWDNCDKRFSRSDELSRHKRTHTGEKKFQCGVCQKKFMRSDHLSKHVKRHNKDKANGVNRNVAVASNSSSSAASVSALCDPTLHLRAIAPAAAASSSVQASLPVTQSSPATLQVYSAQDLLRLQQQASGFSFSGVGTLLQAQR</sequence>
<evidence type="ECO:0000256" key="6">
    <source>
        <dbReference type="ARBA" id="ARBA00023242"/>
    </source>
</evidence>
<evidence type="ECO:0000256" key="1">
    <source>
        <dbReference type="ARBA" id="ARBA00004123"/>
    </source>
</evidence>
<keyword evidence="2" id="KW-0479">Metal-binding</keyword>
<feature type="compositionally biased region" description="Pro residues" evidence="8">
    <location>
        <begin position="183"/>
        <end position="199"/>
    </location>
</feature>
<evidence type="ECO:0000256" key="8">
    <source>
        <dbReference type="SAM" id="MobiDB-lite"/>
    </source>
</evidence>
<feature type="domain" description="C2H2-type" evidence="9">
    <location>
        <begin position="313"/>
        <end position="342"/>
    </location>
</feature>
<proteinExistence type="predicted"/>
<evidence type="ECO:0000256" key="7">
    <source>
        <dbReference type="PROSITE-ProRule" id="PRU00042"/>
    </source>
</evidence>